<dbReference type="EMBL" id="CM009293">
    <property type="protein sequence ID" value="PNT40691.1"/>
    <property type="molecule type" value="Genomic_DNA"/>
</dbReference>
<reference evidence="1 2" key="1">
    <citation type="journal article" date="2006" name="Science">
        <title>The genome of black cottonwood, Populus trichocarpa (Torr. &amp; Gray).</title>
        <authorList>
            <person name="Tuskan G.A."/>
            <person name="Difazio S."/>
            <person name="Jansson S."/>
            <person name="Bohlmann J."/>
            <person name="Grigoriev I."/>
            <person name="Hellsten U."/>
            <person name="Putnam N."/>
            <person name="Ralph S."/>
            <person name="Rombauts S."/>
            <person name="Salamov A."/>
            <person name="Schein J."/>
            <person name="Sterck L."/>
            <person name="Aerts A."/>
            <person name="Bhalerao R.R."/>
            <person name="Bhalerao R.P."/>
            <person name="Blaudez D."/>
            <person name="Boerjan W."/>
            <person name="Brun A."/>
            <person name="Brunner A."/>
            <person name="Busov V."/>
            <person name="Campbell M."/>
            <person name="Carlson J."/>
            <person name="Chalot M."/>
            <person name="Chapman J."/>
            <person name="Chen G.L."/>
            <person name="Cooper D."/>
            <person name="Coutinho P.M."/>
            <person name="Couturier J."/>
            <person name="Covert S."/>
            <person name="Cronk Q."/>
            <person name="Cunningham R."/>
            <person name="Davis J."/>
            <person name="Degroeve S."/>
            <person name="Dejardin A."/>
            <person name="Depamphilis C."/>
            <person name="Detter J."/>
            <person name="Dirks B."/>
            <person name="Dubchak I."/>
            <person name="Duplessis S."/>
            <person name="Ehlting J."/>
            <person name="Ellis B."/>
            <person name="Gendler K."/>
            <person name="Goodstein D."/>
            <person name="Gribskov M."/>
            <person name="Grimwood J."/>
            <person name="Groover A."/>
            <person name="Gunter L."/>
            <person name="Hamberger B."/>
            <person name="Heinze B."/>
            <person name="Helariutta Y."/>
            <person name="Henrissat B."/>
            <person name="Holligan D."/>
            <person name="Holt R."/>
            <person name="Huang W."/>
            <person name="Islam-Faridi N."/>
            <person name="Jones S."/>
            <person name="Jones-Rhoades M."/>
            <person name="Jorgensen R."/>
            <person name="Joshi C."/>
            <person name="Kangasjarvi J."/>
            <person name="Karlsson J."/>
            <person name="Kelleher C."/>
            <person name="Kirkpatrick R."/>
            <person name="Kirst M."/>
            <person name="Kohler A."/>
            <person name="Kalluri U."/>
            <person name="Larimer F."/>
            <person name="Leebens-Mack J."/>
            <person name="Leple J.C."/>
            <person name="Locascio P."/>
            <person name="Lou Y."/>
            <person name="Lucas S."/>
            <person name="Martin F."/>
            <person name="Montanini B."/>
            <person name="Napoli C."/>
            <person name="Nelson D.R."/>
            <person name="Nelson C."/>
            <person name="Nieminen K."/>
            <person name="Nilsson O."/>
            <person name="Pereda V."/>
            <person name="Peter G."/>
            <person name="Philippe R."/>
            <person name="Pilate G."/>
            <person name="Poliakov A."/>
            <person name="Razumovskaya J."/>
            <person name="Richardson P."/>
            <person name="Rinaldi C."/>
            <person name="Ritland K."/>
            <person name="Rouze P."/>
            <person name="Ryaboy D."/>
            <person name="Schmutz J."/>
            <person name="Schrader J."/>
            <person name="Segerman B."/>
            <person name="Shin H."/>
            <person name="Siddiqui A."/>
            <person name="Sterky F."/>
            <person name="Terry A."/>
            <person name="Tsai C.J."/>
            <person name="Uberbacher E."/>
            <person name="Unneberg P."/>
            <person name="Vahala J."/>
            <person name="Wall K."/>
            <person name="Wessler S."/>
            <person name="Yang G."/>
            <person name="Yin T."/>
            <person name="Douglas C."/>
            <person name="Marra M."/>
            <person name="Sandberg G."/>
            <person name="Van de Peer Y."/>
            <person name="Rokhsar D."/>
        </authorList>
    </citation>
    <scope>NUCLEOTIDE SEQUENCE [LARGE SCALE GENOMIC DNA]</scope>
    <source>
        <strain evidence="2">cv. Nisqually</strain>
    </source>
</reference>
<proteinExistence type="predicted"/>
<organism evidence="1 2">
    <name type="scientific">Populus trichocarpa</name>
    <name type="common">Western balsam poplar</name>
    <name type="synonym">Populus balsamifera subsp. trichocarpa</name>
    <dbReference type="NCBI Taxonomy" id="3694"/>
    <lineage>
        <taxon>Eukaryota</taxon>
        <taxon>Viridiplantae</taxon>
        <taxon>Streptophyta</taxon>
        <taxon>Embryophyta</taxon>
        <taxon>Tracheophyta</taxon>
        <taxon>Spermatophyta</taxon>
        <taxon>Magnoliopsida</taxon>
        <taxon>eudicotyledons</taxon>
        <taxon>Gunneridae</taxon>
        <taxon>Pentapetalae</taxon>
        <taxon>rosids</taxon>
        <taxon>fabids</taxon>
        <taxon>Malpighiales</taxon>
        <taxon>Salicaceae</taxon>
        <taxon>Saliceae</taxon>
        <taxon>Populus</taxon>
    </lineage>
</organism>
<name>A0A2K2AT33_POPTR</name>
<sequence>MAWEEALDMCTSCTAMELLRFGKADRAVQYMRGFMLQFWKKPTPACLLRTSSHACWGPYDFAFKTITQKAMSAFGATATTNTNPNKSIEVLQRPSDSVSSLSFSPKTNFSVAIS</sequence>
<protein>
    <submittedName>
        <fullName evidence="1">Uncharacterized protein</fullName>
    </submittedName>
</protein>
<accession>A0A2K2AT33</accession>
<dbReference type="AlphaFoldDB" id="A0A2K2AT33"/>
<gene>
    <name evidence="1" type="ORF">POPTR_004G112500</name>
</gene>
<dbReference type="Proteomes" id="UP000006729">
    <property type="component" value="Chromosome 4"/>
</dbReference>
<keyword evidence="2" id="KW-1185">Reference proteome</keyword>
<evidence type="ECO:0000313" key="1">
    <source>
        <dbReference type="EMBL" id="PNT40691.1"/>
    </source>
</evidence>
<dbReference type="STRING" id="3694.A0A2K2AT33"/>
<evidence type="ECO:0000313" key="2">
    <source>
        <dbReference type="Proteomes" id="UP000006729"/>
    </source>
</evidence>
<dbReference type="InParanoid" id="A0A2K2AT33"/>